<protein>
    <recommendedName>
        <fullName evidence="2">Phosphoribosyltransferase domain-containing protein</fullName>
    </recommendedName>
</protein>
<gene>
    <name evidence="3" type="ORF">DCG58_07820</name>
</gene>
<dbReference type="Pfam" id="PF00156">
    <property type="entry name" value="Pribosyltran"/>
    <property type="match status" value="1"/>
</dbReference>
<evidence type="ECO:0000313" key="4">
    <source>
        <dbReference type="Proteomes" id="UP000259610"/>
    </source>
</evidence>
<dbReference type="PANTHER" id="PTHR47505:SF1">
    <property type="entry name" value="DNA UTILIZATION PROTEIN YHGH"/>
    <property type="match status" value="1"/>
</dbReference>
<dbReference type="Proteomes" id="UP000259610">
    <property type="component" value="Unassembled WGS sequence"/>
</dbReference>
<sequence length="185" mass="20310">MARDMEQLQSRSKAFLRIAADFLWPPRSLVSRERGLGKGPLAPHEFGRIHFLSGAVCNRCGMPLGAELDDGATCAVCIARPPRWDRARAALVYEAASRRLVLDLKRSGRRDGLSAKARRRNMAGAFAPHPKRTGYVQGKRVLLIDDVLTTGATLSACTRALKRAGARHVDVLVLARVVRETDVTI</sequence>
<feature type="domain" description="Phosphoribosyltransferase" evidence="2">
    <location>
        <begin position="106"/>
        <end position="176"/>
    </location>
</feature>
<reference evidence="3 4" key="1">
    <citation type="journal article" date="2018" name="Nat. Biotechnol.">
        <title>A standardized bacterial taxonomy based on genome phylogeny substantially revises the tree of life.</title>
        <authorList>
            <person name="Parks D.H."/>
            <person name="Chuvochina M."/>
            <person name="Waite D.W."/>
            <person name="Rinke C."/>
            <person name="Skarshewski A."/>
            <person name="Chaumeil P.A."/>
            <person name="Hugenholtz P."/>
        </authorList>
    </citation>
    <scope>NUCLEOTIDE SEQUENCE [LARGE SCALE GENOMIC DNA]</scope>
    <source>
        <strain evidence="3">UBA8733</strain>
    </source>
</reference>
<dbReference type="InterPro" id="IPR051910">
    <property type="entry name" value="ComF/GntX_DNA_util-trans"/>
</dbReference>
<evidence type="ECO:0000256" key="1">
    <source>
        <dbReference type="ARBA" id="ARBA00008007"/>
    </source>
</evidence>
<comment type="caution">
    <text evidence="3">The sequence shown here is derived from an EMBL/GenBank/DDBJ whole genome shotgun (WGS) entry which is preliminary data.</text>
</comment>
<dbReference type="SUPFAM" id="SSF53271">
    <property type="entry name" value="PRTase-like"/>
    <property type="match status" value="1"/>
</dbReference>
<evidence type="ECO:0000259" key="2">
    <source>
        <dbReference type="Pfam" id="PF00156"/>
    </source>
</evidence>
<evidence type="ECO:0000313" key="3">
    <source>
        <dbReference type="EMBL" id="HAE27051.1"/>
    </source>
</evidence>
<proteinExistence type="inferred from homology"/>
<dbReference type="PANTHER" id="PTHR47505">
    <property type="entry name" value="DNA UTILIZATION PROTEIN YHGH"/>
    <property type="match status" value="1"/>
</dbReference>
<accession>A0A3B9GX78</accession>
<dbReference type="AlphaFoldDB" id="A0A3B9GX78"/>
<dbReference type="InterPro" id="IPR029057">
    <property type="entry name" value="PRTase-like"/>
</dbReference>
<dbReference type="Gene3D" id="3.40.50.2020">
    <property type="match status" value="1"/>
</dbReference>
<dbReference type="RefSeq" id="WP_272988018.1">
    <property type="nucleotide sequence ID" value="NZ_CAJWRG010000146.1"/>
</dbReference>
<dbReference type="InterPro" id="IPR000836">
    <property type="entry name" value="PRTase_dom"/>
</dbReference>
<dbReference type="EMBL" id="DMAN01000169">
    <property type="protein sequence ID" value="HAE27051.1"/>
    <property type="molecule type" value="Genomic_DNA"/>
</dbReference>
<name>A0A3B9GX78_9PROT</name>
<dbReference type="CDD" id="cd06223">
    <property type="entry name" value="PRTases_typeI"/>
    <property type="match status" value="1"/>
</dbReference>
<organism evidence="3 4">
    <name type="scientific">Hyphomonas adhaerens</name>
    <dbReference type="NCBI Taxonomy" id="81029"/>
    <lineage>
        <taxon>Bacteria</taxon>
        <taxon>Pseudomonadati</taxon>
        <taxon>Pseudomonadota</taxon>
        <taxon>Alphaproteobacteria</taxon>
        <taxon>Hyphomonadales</taxon>
        <taxon>Hyphomonadaceae</taxon>
        <taxon>Hyphomonas</taxon>
    </lineage>
</organism>
<comment type="similarity">
    <text evidence="1">Belongs to the ComF/GntX family.</text>
</comment>